<dbReference type="InterPro" id="IPR050076">
    <property type="entry name" value="ArchSynthase1/Queuine_TRR"/>
</dbReference>
<accession>A0A382B3N1</accession>
<dbReference type="EMBL" id="UINC01027998">
    <property type="protein sequence ID" value="SVB08214.1"/>
    <property type="molecule type" value="Genomic_DNA"/>
</dbReference>
<organism evidence="5">
    <name type="scientific">marine metagenome</name>
    <dbReference type="NCBI Taxonomy" id="408172"/>
    <lineage>
        <taxon>unclassified sequences</taxon>
        <taxon>metagenomes</taxon>
        <taxon>ecological metagenomes</taxon>
    </lineage>
</organism>
<name>A0A382B3N1_9ZZZZ</name>
<dbReference type="SUPFAM" id="SSF51713">
    <property type="entry name" value="tRNA-guanine transglycosylase"/>
    <property type="match status" value="1"/>
</dbReference>
<dbReference type="GO" id="GO:0005829">
    <property type="term" value="C:cytosol"/>
    <property type="evidence" value="ECO:0007669"/>
    <property type="project" value="TreeGrafter"/>
</dbReference>
<evidence type="ECO:0000256" key="3">
    <source>
        <dbReference type="ARBA" id="ARBA00022694"/>
    </source>
</evidence>
<protein>
    <recommendedName>
        <fullName evidence="4">tRNA-guanine(15) transglycosylase-like domain-containing protein</fullName>
    </recommendedName>
</protein>
<dbReference type="PANTHER" id="PTHR46499">
    <property type="entry name" value="QUEUINE TRNA-RIBOSYLTRANSFERASE"/>
    <property type="match status" value="1"/>
</dbReference>
<gene>
    <name evidence="5" type="ORF">METZ01_LOCUS161068</name>
</gene>
<dbReference type="Gene3D" id="3.20.20.105">
    <property type="entry name" value="Queuine tRNA-ribosyltransferase-like"/>
    <property type="match status" value="1"/>
</dbReference>
<evidence type="ECO:0000259" key="4">
    <source>
        <dbReference type="Pfam" id="PF01702"/>
    </source>
</evidence>
<dbReference type="InterPro" id="IPR036511">
    <property type="entry name" value="TGT-like_sf"/>
</dbReference>
<proteinExistence type="inferred from homology"/>
<keyword evidence="3" id="KW-0819">tRNA processing</keyword>
<dbReference type="InterPro" id="IPR004803">
    <property type="entry name" value="TGT"/>
</dbReference>
<dbReference type="Pfam" id="PF01702">
    <property type="entry name" value="TGT"/>
    <property type="match status" value="1"/>
</dbReference>
<evidence type="ECO:0000313" key="5">
    <source>
        <dbReference type="EMBL" id="SVB08214.1"/>
    </source>
</evidence>
<evidence type="ECO:0000256" key="2">
    <source>
        <dbReference type="ARBA" id="ARBA00022679"/>
    </source>
</evidence>
<dbReference type="PANTHER" id="PTHR46499:SF1">
    <property type="entry name" value="QUEUINE TRNA-RIBOSYLTRANSFERASE"/>
    <property type="match status" value="1"/>
</dbReference>
<evidence type="ECO:0000256" key="1">
    <source>
        <dbReference type="ARBA" id="ARBA00022676"/>
    </source>
</evidence>
<dbReference type="AlphaFoldDB" id="A0A382B3N1"/>
<keyword evidence="1" id="KW-0328">Glycosyltransferase</keyword>
<reference evidence="5" key="1">
    <citation type="submission" date="2018-05" db="EMBL/GenBank/DDBJ databases">
        <authorList>
            <person name="Lanie J.A."/>
            <person name="Ng W.-L."/>
            <person name="Kazmierczak K.M."/>
            <person name="Andrzejewski T.M."/>
            <person name="Davidsen T.M."/>
            <person name="Wayne K.J."/>
            <person name="Tettelin H."/>
            <person name="Glass J.I."/>
            <person name="Rusch D."/>
            <person name="Podicherti R."/>
            <person name="Tsui H.-C.T."/>
            <person name="Winkler M.E."/>
        </authorList>
    </citation>
    <scope>NUCLEOTIDE SEQUENCE</scope>
</reference>
<keyword evidence="2" id="KW-0808">Transferase</keyword>
<dbReference type="HAMAP" id="MF_00168">
    <property type="entry name" value="Q_tRNA_Tgt"/>
    <property type="match status" value="1"/>
</dbReference>
<sequence>MNNFFKIFNVDELSRAGEITINGIKIQTPCFMPVATQASVKSLDSFELSDMGYKLILSNIYHLSARPGIDYLKKFGGLHKFMNWKGLILTDSGGYQGFSLSHRVKIKNDGIIFKSHIDGSELYFKPDQVVSYQEDIGSSIIMPLDVCLPQGASKKKLKNALDLTYEWAKITADSKASDNSMYFGIVQGGTNLELRERSAKDITSLEFDGYAYGGLSVGEEKDLMIDAQSSMYKLLPEDKPRYLMGVGSPDDLVRAVGFGFDMFDCVLPTRIARNGSLFTDNGRLNIFNSQFKIKDSPIDQDCDCYSCKNYSLAYIQHLFKSKELLAYRIASIHNLAYLFNLMKRMNNAIENSYFTEFFDSFLNRYESTNFTVQKQQKEKWLKSNKTKS</sequence>
<feature type="domain" description="tRNA-guanine(15) transglycosylase-like" evidence="4">
    <location>
        <begin position="14"/>
        <end position="366"/>
    </location>
</feature>
<dbReference type="InterPro" id="IPR002616">
    <property type="entry name" value="tRNA_ribo_trans-like"/>
</dbReference>
<dbReference type="NCBIfam" id="TIGR00430">
    <property type="entry name" value="Q_tRNA_tgt"/>
    <property type="match status" value="1"/>
</dbReference>
<dbReference type="NCBIfam" id="TIGR00449">
    <property type="entry name" value="tgt_general"/>
    <property type="match status" value="1"/>
</dbReference>
<dbReference type="GO" id="GO:0008616">
    <property type="term" value="P:tRNA queuosine(34) biosynthetic process"/>
    <property type="evidence" value="ECO:0007669"/>
    <property type="project" value="TreeGrafter"/>
</dbReference>
<dbReference type="GO" id="GO:0008479">
    <property type="term" value="F:tRNA-guanosine(34) queuine transglycosylase activity"/>
    <property type="evidence" value="ECO:0007669"/>
    <property type="project" value="InterPro"/>
</dbReference>